<sequence>MNYFSRIEKEGLSISRNNTPNAIALPSIHKAKYLISLEGKNVFFSGLNMLSSRSFKAVFAKKILSVLYRMGLIKYLCKSHLINIDKNSALLSFVNQSYRELGGVNIYLGTAKTENFSLTLQVLNHNKEYYLRYPVSDSAKKHAANELNNINYLQTRGINAIQRLDKVIQVEENKLYAYEGIPSSKTKSDFCGRKIKLLQELTGPDYEMVKENSSFQELNGLIKNMLVQSEGVWDHLRDIYEQIVGIISSFFIRKAFFHGDFSPDNILISGKQSYLIDFEYSCIDFFACFDLFHYFYKAKNFHRKKITLEDLKIVDTHVKKVYESYPFFDNFQKDKFAMLKYLYIFYLFILLKRYIVDEKINIHNEVINNLVHSIQSLFFENALIEKVK</sequence>
<dbReference type="InterPro" id="IPR011009">
    <property type="entry name" value="Kinase-like_dom_sf"/>
</dbReference>
<accession>A0A377G5N0</accession>
<name>A0A377G5N0_9GAMM</name>
<dbReference type="SUPFAM" id="SSF56112">
    <property type="entry name" value="Protein kinase-like (PK-like)"/>
    <property type="match status" value="1"/>
</dbReference>
<dbReference type="Gene3D" id="1.10.510.10">
    <property type="entry name" value="Transferase(Phosphotransferase) domain 1"/>
    <property type="match status" value="1"/>
</dbReference>
<dbReference type="Proteomes" id="UP000254554">
    <property type="component" value="Unassembled WGS sequence"/>
</dbReference>
<protein>
    <recommendedName>
        <fullName evidence="1">Aminoglycoside phosphotransferase domain-containing protein</fullName>
    </recommendedName>
</protein>
<proteinExistence type="predicted"/>
<dbReference type="AlphaFoldDB" id="A0A377G5N0"/>
<dbReference type="STRING" id="1094715.GCA_000236165_00168"/>
<dbReference type="InterPro" id="IPR002575">
    <property type="entry name" value="Aminoglycoside_PTrfase"/>
</dbReference>
<dbReference type="EMBL" id="UGGT01000001">
    <property type="protein sequence ID" value="STO20122.1"/>
    <property type="molecule type" value="Genomic_DNA"/>
</dbReference>
<reference evidence="2 3" key="1">
    <citation type="submission" date="2018-06" db="EMBL/GenBank/DDBJ databases">
        <authorList>
            <consortium name="Pathogen Informatics"/>
            <person name="Doyle S."/>
        </authorList>
    </citation>
    <scope>NUCLEOTIDE SEQUENCE [LARGE SCALE GENOMIC DNA]</scope>
    <source>
        <strain evidence="2 3">NCTC11370</strain>
    </source>
</reference>
<evidence type="ECO:0000259" key="1">
    <source>
        <dbReference type="Pfam" id="PF01636"/>
    </source>
</evidence>
<gene>
    <name evidence="2" type="ORF">NCTC11370_00167</name>
</gene>
<evidence type="ECO:0000313" key="3">
    <source>
        <dbReference type="Proteomes" id="UP000254554"/>
    </source>
</evidence>
<evidence type="ECO:0000313" key="2">
    <source>
        <dbReference type="EMBL" id="STO20122.1"/>
    </source>
</evidence>
<dbReference type="OrthoDB" id="9777791at2"/>
<feature type="domain" description="Aminoglycoside phosphotransferase" evidence="1">
    <location>
        <begin position="254"/>
        <end position="288"/>
    </location>
</feature>
<keyword evidence="3" id="KW-1185">Reference proteome</keyword>
<dbReference type="Pfam" id="PF01636">
    <property type="entry name" value="APH"/>
    <property type="match status" value="1"/>
</dbReference>
<organism evidence="2 3">
    <name type="scientific">Fluoribacter dumoffii</name>
    <dbReference type="NCBI Taxonomy" id="463"/>
    <lineage>
        <taxon>Bacteria</taxon>
        <taxon>Pseudomonadati</taxon>
        <taxon>Pseudomonadota</taxon>
        <taxon>Gammaproteobacteria</taxon>
        <taxon>Legionellales</taxon>
        <taxon>Legionellaceae</taxon>
        <taxon>Fluoribacter</taxon>
    </lineage>
</organism>